<dbReference type="OrthoDB" id="275000at2759"/>
<dbReference type="GO" id="GO:0003735">
    <property type="term" value="F:structural constituent of ribosome"/>
    <property type="evidence" value="ECO:0007669"/>
    <property type="project" value="InterPro"/>
</dbReference>
<protein>
    <submittedName>
        <fullName evidence="1">Uncharacterized protein</fullName>
    </submittedName>
</protein>
<evidence type="ECO:0000313" key="1">
    <source>
        <dbReference type="EMBL" id="CAD7630465.1"/>
    </source>
</evidence>
<keyword evidence="2" id="KW-1185">Reference proteome</keyword>
<dbReference type="InterPro" id="IPR036373">
    <property type="entry name" value="Ribosomal_bL17_sf"/>
</dbReference>
<sequence>MCSEKNLIHKLFKVLAPRYVKYSESFTAMHILPLDCSKTLLTGNRVTGDAPDLNQEAVLELKGNPLPSVRTESIDGRNFLTNALLRAAKREYESRKVAGDKPRDQ</sequence>
<reference evidence="1" key="1">
    <citation type="submission" date="2020-11" db="EMBL/GenBank/DDBJ databases">
        <authorList>
            <person name="Tran Van P."/>
        </authorList>
    </citation>
    <scope>NUCLEOTIDE SEQUENCE</scope>
</reference>
<proteinExistence type="predicted"/>
<dbReference type="Proteomes" id="UP000759131">
    <property type="component" value="Unassembled WGS sequence"/>
</dbReference>
<organism evidence="1">
    <name type="scientific">Medioppia subpectinata</name>
    <dbReference type="NCBI Taxonomy" id="1979941"/>
    <lineage>
        <taxon>Eukaryota</taxon>
        <taxon>Metazoa</taxon>
        <taxon>Ecdysozoa</taxon>
        <taxon>Arthropoda</taxon>
        <taxon>Chelicerata</taxon>
        <taxon>Arachnida</taxon>
        <taxon>Acari</taxon>
        <taxon>Acariformes</taxon>
        <taxon>Sarcoptiformes</taxon>
        <taxon>Oribatida</taxon>
        <taxon>Brachypylina</taxon>
        <taxon>Oppioidea</taxon>
        <taxon>Oppiidae</taxon>
        <taxon>Medioppia</taxon>
    </lineage>
</organism>
<dbReference type="EMBL" id="CAJPIZ010008138">
    <property type="protein sequence ID" value="CAG2110895.1"/>
    <property type="molecule type" value="Genomic_DNA"/>
</dbReference>
<dbReference type="EMBL" id="OC862713">
    <property type="protein sequence ID" value="CAD7630465.1"/>
    <property type="molecule type" value="Genomic_DNA"/>
</dbReference>
<accession>A0A7R9KVZ7</accession>
<dbReference type="GO" id="GO:0005840">
    <property type="term" value="C:ribosome"/>
    <property type="evidence" value="ECO:0007669"/>
    <property type="project" value="InterPro"/>
</dbReference>
<evidence type="ECO:0000313" key="2">
    <source>
        <dbReference type="Proteomes" id="UP000759131"/>
    </source>
</evidence>
<name>A0A7R9KVZ7_9ACAR</name>
<gene>
    <name evidence="1" type="ORF">OSB1V03_LOCUS10878</name>
</gene>
<dbReference type="GO" id="GO:0006412">
    <property type="term" value="P:translation"/>
    <property type="evidence" value="ECO:0007669"/>
    <property type="project" value="InterPro"/>
</dbReference>
<dbReference type="AlphaFoldDB" id="A0A7R9KVZ7"/>
<dbReference type="SUPFAM" id="SSF64263">
    <property type="entry name" value="Prokaryotic ribosomal protein L17"/>
    <property type="match status" value="1"/>
</dbReference>